<comment type="caution">
    <text evidence="1">The sequence shown here is derived from an EMBL/GenBank/DDBJ whole genome shotgun (WGS) entry which is preliminary data.</text>
</comment>
<proteinExistence type="predicted"/>
<gene>
    <name evidence="1" type="ORF">IAB27_05385</name>
</gene>
<protein>
    <submittedName>
        <fullName evidence="1">Uncharacterized protein</fullName>
    </submittedName>
</protein>
<dbReference type="EMBL" id="DVFV01000096">
    <property type="protein sequence ID" value="HIQ91036.1"/>
    <property type="molecule type" value="Genomic_DNA"/>
</dbReference>
<name>A0A9D1D040_9FIRM</name>
<organism evidence="1 2">
    <name type="scientific">Candidatus Coprosoma intestinipullorum</name>
    <dbReference type="NCBI Taxonomy" id="2840752"/>
    <lineage>
        <taxon>Bacteria</taxon>
        <taxon>Bacillati</taxon>
        <taxon>Bacillota</taxon>
        <taxon>Bacillota incertae sedis</taxon>
        <taxon>Candidatus Coprosoma</taxon>
    </lineage>
</organism>
<evidence type="ECO:0000313" key="2">
    <source>
        <dbReference type="Proteomes" id="UP000886786"/>
    </source>
</evidence>
<accession>A0A9D1D040</accession>
<dbReference type="AlphaFoldDB" id="A0A9D1D040"/>
<evidence type="ECO:0000313" key="1">
    <source>
        <dbReference type="EMBL" id="HIQ91036.1"/>
    </source>
</evidence>
<reference evidence="1" key="2">
    <citation type="journal article" date="2021" name="PeerJ">
        <title>Extensive microbial diversity within the chicken gut microbiome revealed by metagenomics and culture.</title>
        <authorList>
            <person name="Gilroy R."/>
            <person name="Ravi A."/>
            <person name="Getino M."/>
            <person name="Pursley I."/>
            <person name="Horton D.L."/>
            <person name="Alikhan N.F."/>
            <person name="Baker D."/>
            <person name="Gharbi K."/>
            <person name="Hall N."/>
            <person name="Watson M."/>
            <person name="Adriaenssens E.M."/>
            <person name="Foster-Nyarko E."/>
            <person name="Jarju S."/>
            <person name="Secka A."/>
            <person name="Antonio M."/>
            <person name="Oren A."/>
            <person name="Chaudhuri R.R."/>
            <person name="La Ragione R."/>
            <person name="Hildebrand F."/>
            <person name="Pallen M.J."/>
        </authorList>
    </citation>
    <scope>NUCLEOTIDE SEQUENCE</scope>
    <source>
        <strain evidence="1">CHK147-3167</strain>
    </source>
</reference>
<reference evidence="1" key="1">
    <citation type="submission" date="2020-10" db="EMBL/GenBank/DDBJ databases">
        <authorList>
            <person name="Gilroy R."/>
        </authorList>
    </citation>
    <scope>NUCLEOTIDE SEQUENCE</scope>
    <source>
        <strain evidence="1">CHK147-3167</strain>
    </source>
</reference>
<sequence>MNKTERMKEIKDLVKESKNVIVSTDKGLCFMGNYVDILILFALTVKGLKENYPKELVKFSFEMGLNDDSDDNDKSIQSSDDLIEFLERLLDDDDDE</sequence>
<dbReference type="Proteomes" id="UP000886786">
    <property type="component" value="Unassembled WGS sequence"/>
</dbReference>